<evidence type="ECO:0000313" key="2">
    <source>
        <dbReference type="EMBL" id="GGK44123.1"/>
    </source>
</evidence>
<dbReference type="AlphaFoldDB" id="A0A8J3BR98"/>
<dbReference type="InterPro" id="IPR036390">
    <property type="entry name" value="WH_DNA-bd_sf"/>
</dbReference>
<organism evidence="2 3">
    <name type="scientific">Pilimelia terevasa</name>
    <dbReference type="NCBI Taxonomy" id="53372"/>
    <lineage>
        <taxon>Bacteria</taxon>
        <taxon>Bacillati</taxon>
        <taxon>Actinomycetota</taxon>
        <taxon>Actinomycetes</taxon>
        <taxon>Micromonosporales</taxon>
        <taxon>Micromonosporaceae</taxon>
        <taxon>Pilimelia</taxon>
    </lineage>
</organism>
<protein>
    <submittedName>
        <fullName evidence="2">Uncharacterized protein</fullName>
    </submittedName>
</protein>
<dbReference type="EMBL" id="BMQC01000030">
    <property type="protein sequence ID" value="GGK44123.1"/>
    <property type="molecule type" value="Genomic_DNA"/>
</dbReference>
<dbReference type="SUPFAM" id="SSF46785">
    <property type="entry name" value="Winged helix' DNA-binding domain"/>
    <property type="match status" value="1"/>
</dbReference>
<feature type="region of interest" description="Disordered" evidence="1">
    <location>
        <begin position="26"/>
        <end position="53"/>
    </location>
</feature>
<dbReference type="Proteomes" id="UP000662200">
    <property type="component" value="Unassembled WGS sequence"/>
</dbReference>
<comment type="caution">
    <text evidence="2">The sequence shown here is derived from an EMBL/GenBank/DDBJ whole genome shotgun (WGS) entry which is preliminary data.</text>
</comment>
<keyword evidence="3" id="KW-1185">Reference proteome</keyword>
<evidence type="ECO:0000256" key="1">
    <source>
        <dbReference type="SAM" id="MobiDB-lite"/>
    </source>
</evidence>
<proteinExistence type="predicted"/>
<accession>A0A8J3BR98</accession>
<dbReference type="InterPro" id="IPR036388">
    <property type="entry name" value="WH-like_DNA-bd_sf"/>
</dbReference>
<evidence type="ECO:0000313" key="3">
    <source>
        <dbReference type="Proteomes" id="UP000662200"/>
    </source>
</evidence>
<sequence>MGDLVDRLGVARSTIQMRCAHLRRAGTLHTDPPRGRHARWHITDSEQQAMSNA</sequence>
<name>A0A8J3BR98_9ACTN</name>
<dbReference type="Gene3D" id="1.10.10.10">
    <property type="entry name" value="Winged helix-like DNA-binding domain superfamily/Winged helix DNA-binding domain"/>
    <property type="match status" value="1"/>
</dbReference>
<reference evidence="2" key="1">
    <citation type="journal article" date="2014" name="Int. J. Syst. Evol. Microbiol.">
        <title>Complete genome sequence of Corynebacterium casei LMG S-19264T (=DSM 44701T), isolated from a smear-ripened cheese.</title>
        <authorList>
            <consortium name="US DOE Joint Genome Institute (JGI-PGF)"/>
            <person name="Walter F."/>
            <person name="Albersmeier A."/>
            <person name="Kalinowski J."/>
            <person name="Ruckert C."/>
        </authorList>
    </citation>
    <scope>NUCLEOTIDE SEQUENCE</scope>
    <source>
        <strain evidence="2">JCM 3091</strain>
    </source>
</reference>
<gene>
    <name evidence="2" type="ORF">GCM10010124_41190</name>
</gene>
<reference evidence="2" key="2">
    <citation type="submission" date="2020-09" db="EMBL/GenBank/DDBJ databases">
        <authorList>
            <person name="Sun Q."/>
            <person name="Ohkuma M."/>
        </authorList>
    </citation>
    <scope>NUCLEOTIDE SEQUENCE</scope>
    <source>
        <strain evidence="2">JCM 3091</strain>
    </source>
</reference>